<dbReference type="Pfam" id="PF13561">
    <property type="entry name" value="adh_short_C2"/>
    <property type="match status" value="1"/>
</dbReference>
<evidence type="ECO:0000313" key="3">
    <source>
        <dbReference type="EMBL" id="WKN40224.1"/>
    </source>
</evidence>
<proteinExistence type="inferred from homology"/>
<dbReference type="CDD" id="cd05233">
    <property type="entry name" value="SDR_c"/>
    <property type="match status" value="1"/>
</dbReference>
<dbReference type="GO" id="GO:0047936">
    <property type="term" value="F:glucose 1-dehydrogenase [NAD(P)+] activity"/>
    <property type="evidence" value="ECO:0007669"/>
    <property type="project" value="UniProtKB-EC"/>
</dbReference>
<protein>
    <submittedName>
        <fullName evidence="3">Glucose 1-dehydrogenase</fullName>
        <ecNumber evidence="3">1.1.1.47</ecNumber>
    </submittedName>
</protein>
<accession>A0AA49JKC6</accession>
<dbReference type="AlphaFoldDB" id="A0AA49JKC6"/>
<reference evidence="3" key="1">
    <citation type="journal article" date="2023" name="Comput. Struct. Biotechnol. J.">
        <title>Discovery of a novel marine Bacteroidetes with a rich repertoire of carbohydrate-active enzymes.</title>
        <authorList>
            <person name="Chen B."/>
            <person name="Liu G."/>
            <person name="Chen Q."/>
            <person name="Wang H."/>
            <person name="Liu L."/>
            <person name="Tang K."/>
        </authorList>
    </citation>
    <scope>NUCLEOTIDE SEQUENCE</scope>
    <source>
        <strain evidence="3">TK19036</strain>
    </source>
</reference>
<name>A0AA49JKC6_9BACT</name>
<dbReference type="Gene3D" id="3.40.50.720">
    <property type="entry name" value="NAD(P)-binding Rossmann-like Domain"/>
    <property type="match status" value="1"/>
</dbReference>
<dbReference type="FunFam" id="3.40.50.720:FF:000084">
    <property type="entry name" value="Short-chain dehydrogenase reductase"/>
    <property type="match status" value="1"/>
</dbReference>
<gene>
    <name evidence="3" type="ORF">K4G66_16140</name>
</gene>
<dbReference type="PRINTS" id="PR00080">
    <property type="entry name" value="SDRFAMILY"/>
</dbReference>
<dbReference type="PROSITE" id="PS00061">
    <property type="entry name" value="ADH_SHORT"/>
    <property type="match status" value="1"/>
</dbReference>
<evidence type="ECO:0000256" key="2">
    <source>
        <dbReference type="ARBA" id="ARBA00023002"/>
    </source>
</evidence>
<evidence type="ECO:0000256" key="1">
    <source>
        <dbReference type="ARBA" id="ARBA00006484"/>
    </source>
</evidence>
<dbReference type="InterPro" id="IPR036291">
    <property type="entry name" value="NAD(P)-bd_dom_sf"/>
</dbReference>
<dbReference type="SUPFAM" id="SSF51735">
    <property type="entry name" value="NAD(P)-binding Rossmann-fold domains"/>
    <property type="match status" value="1"/>
</dbReference>
<organism evidence="3">
    <name type="scientific">Roseihalotalea indica</name>
    <dbReference type="NCBI Taxonomy" id="2867963"/>
    <lineage>
        <taxon>Bacteria</taxon>
        <taxon>Pseudomonadati</taxon>
        <taxon>Bacteroidota</taxon>
        <taxon>Cytophagia</taxon>
        <taxon>Cytophagales</taxon>
        <taxon>Catalimonadaceae</taxon>
        <taxon>Roseihalotalea</taxon>
    </lineage>
</organism>
<dbReference type="InterPro" id="IPR002347">
    <property type="entry name" value="SDR_fam"/>
</dbReference>
<reference evidence="3" key="2">
    <citation type="journal article" date="2024" name="Antonie Van Leeuwenhoek">
        <title>Roseihalotalea indica gen. nov., sp. nov., a halophilic Bacteroidetes from mesopelagic Southwest Indian Ocean with higher carbohydrate metabolic potential.</title>
        <authorList>
            <person name="Chen B."/>
            <person name="Zhang M."/>
            <person name="Lin D."/>
            <person name="Ye J."/>
            <person name="Tang K."/>
        </authorList>
    </citation>
    <scope>NUCLEOTIDE SEQUENCE</scope>
    <source>
        <strain evidence="3">TK19036</strain>
    </source>
</reference>
<dbReference type="PRINTS" id="PR00081">
    <property type="entry name" value="GDHRDH"/>
</dbReference>
<keyword evidence="2 3" id="KW-0560">Oxidoreductase</keyword>
<dbReference type="PANTHER" id="PTHR24321:SF8">
    <property type="entry name" value="ESTRADIOL 17-BETA-DEHYDROGENASE 8-RELATED"/>
    <property type="match status" value="1"/>
</dbReference>
<sequence length="256" mass="27829">MEHEGRTAIVTGGSKGIGAACVEIFVREGAQVIILDLDEKNGKQLEEHMEGNVFFINCDVSKESQVKAAIAQGSEKFGQINYLVNNAGVQRYSTITETSEEEWDMVMNINLKSAFLCAKHAIPYMQKIGGGVVVNVSSVQAMLSQGNVGPYVTSKTAMLGLTRSIAVDYAPNVRCVAVCPGSIDTPMLRWGFSQSPDPEQVYQECMDMHLTKRIAQPQEVGEFIAYLCSNKAAFMTGQAYRIDGGLGVMIPGSKRD</sequence>
<dbReference type="NCBIfam" id="NF005559">
    <property type="entry name" value="PRK07231.1"/>
    <property type="match status" value="1"/>
</dbReference>
<dbReference type="EC" id="1.1.1.47" evidence="3"/>
<dbReference type="PANTHER" id="PTHR24321">
    <property type="entry name" value="DEHYDROGENASES, SHORT CHAIN"/>
    <property type="match status" value="1"/>
</dbReference>
<dbReference type="EMBL" id="CP120682">
    <property type="protein sequence ID" value="WKN40224.1"/>
    <property type="molecule type" value="Genomic_DNA"/>
</dbReference>
<comment type="similarity">
    <text evidence="1">Belongs to the short-chain dehydrogenases/reductases (SDR) family.</text>
</comment>
<dbReference type="InterPro" id="IPR020904">
    <property type="entry name" value="Sc_DH/Rdtase_CS"/>
</dbReference>